<dbReference type="STRING" id="96561.Dole_0983"/>
<dbReference type="Pfam" id="PF01553">
    <property type="entry name" value="Acyltransferase"/>
    <property type="match status" value="1"/>
</dbReference>
<evidence type="ECO:0000313" key="13">
    <source>
        <dbReference type="Proteomes" id="UP000008561"/>
    </source>
</evidence>
<dbReference type="GO" id="GO:0003841">
    <property type="term" value="F:1-acylglycerol-3-phosphate O-acyltransferase activity"/>
    <property type="evidence" value="ECO:0007669"/>
    <property type="project" value="UniProtKB-UniRule"/>
</dbReference>
<evidence type="ECO:0000256" key="8">
    <source>
        <dbReference type="ARBA" id="ARBA00023315"/>
    </source>
</evidence>
<dbReference type="UniPathway" id="UPA00557">
    <property type="reaction ID" value="UER00613"/>
</dbReference>
<protein>
    <recommendedName>
        <fullName evidence="6 9">1-acyl-sn-glycerol-3-phosphate acyltransferase</fullName>
        <ecNumber evidence="5 9">2.3.1.51</ecNumber>
    </recommendedName>
</protein>
<comment type="similarity">
    <text evidence="4 9">Belongs to the 1-acyl-sn-glycerol-3-phosphate acyltransferase family.</text>
</comment>
<dbReference type="GO" id="GO:0016024">
    <property type="term" value="P:CDP-diacylglycerol biosynthetic process"/>
    <property type="evidence" value="ECO:0007669"/>
    <property type="project" value="UniProtKB-UniPathway"/>
</dbReference>
<keyword evidence="9" id="KW-0443">Lipid metabolism</keyword>
<proteinExistence type="inferred from homology"/>
<dbReference type="PANTHER" id="PTHR10434:SF66">
    <property type="entry name" value="PHOSPHOLIPID_GLYCEROL ACYLTRANSFERASE DOMAIN-CONTAINING PROTEIN"/>
    <property type="match status" value="1"/>
</dbReference>
<feature type="transmembrane region" description="Helical" evidence="10">
    <location>
        <begin position="15"/>
        <end position="37"/>
    </location>
</feature>
<dbReference type="Proteomes" id="UP000008561">
    <property type="component" value="Chromosome"/>
</dbReference>
<dbReference type="NCBIfam" id="TIGR00530">
    <property type="entry name" value="AGP_acyltrn"/>
    <property type="match status" value="1"/>
</dbReference>
<accession>A8ZWI5</accession>
<keyword evidence="10" id="KW-0472">Membrane</keyword>
<reference evidence="12 13" key="1">
    <citation type="submission" date="2007-10" db="EMBL/GenBank/DDBJ databases">
        <title>Complete sequence of Desulfococcus oleovorans Hxd3.</title>
        <authorList>
            <consortium name="US DOE Joint Genome Institute"/>
            <person name="Copeland A."/>
            <person name="Lucas S."/>
            <person name="Lapidus A."/>
            <person name="Barry K."/>
            <person name="Glavina del Rio T."/>
            <person name="Dalin E."/>
            <person name="Tice H."/>
            <person name="Pitluck S."/>
            <person name="Kiss H."/>
            <person name="Brettin T."/>
            <person name="Bruce D."/>
            <person name="Detter J.C."/>
            <person name="Han C."/>
            <person name="Schmutz J."/>
            <person name="Larimer F."/>
            <person name="Land M."/>
            <person name="Hauser L."/>
            <person name="Kyrpides N."/>
            <person name="Kim E."/>
            <person name="Wawrik B."/>
            <person name="Richardson P."/>
        </authorList>
    </citation>
    <scope>NUCLEOTIDE SEQUENCE [LARGE SCALE GENOMIC DNA]</scope>
    <source>
        <strain evidence="13">DSM 6200 / JCM 39069 / Hxd3</strain>
    </source>
</reference>
<evidence type="ECO:0000256" key="6">
    <source>
        <dbReference type="ARBA" id="ARBA00016139"/>
    </source>
</evidence>
<dbReference type="InterPro" id="IPR002123">
    <property type="entry name" value="Plipid/glycerol_acylTrfase"/>
</dbReference>
<dbReference type="AlphaFoldDB" id="A8ZWI5"/>
<keyword evidence="9" id="KW-0444">Lipid biosynthesis</keyword>
<name>A8ZWI5_DESOH</name>
<dbReference type="RefSeq" id="WP_012174411.1">
    <property type="nucleotide sequence ID" value="NC_009943.1"/>
</dbReference>
<keyword evidence="9" id="KW-1208">Phospholipid metabolism</keyword>
<dbReference type="eggNOG" id="COG0204">
    <property type="taxonomic scope" value="Bacteria"/>
</dbReference>
<evidence type="ECO:0000256" key="5">
    <source>
        <dbReference type="ARBA" id="ARBA00013211"/>
    </source>
</evidence>
<dbReference type="SUPFAM" id="SSF69593">
    <property type="entry name" value="Glycerol-3-phosphate (1)-acyltransferase"/>
    <property type="match status" value="1"/>
</dbReference>
<feature type="domain" description="Phospholipid/glycerol acyltransferase" evidence="11">
    <location>
        <begin position="77"/>
        <end position="191"/>
    </location>
</feature>
<evidence type="ECO:0000313" key="12">
    <source>
        <dbReference type="EMBL" id="ABW66793.1"/>
    </source>
</evidence>
<keyword evidence="10" id="KW-1133">Transmembrane helix</keyword>
<evidence type="ECO:0000256" key="1">
    <source>
        <dbReference type="ARBA" id="ARBA00001141"/>
    </source>
</evidence>
<organism evidence="12 13">
    <name type="scientific">Desulfosudis oleivorans (strain DSM 6200 / JCM 39069 / Hxd3)</name>
    <name type="common">Desulfococcus oleovorans</name>
    <dbReference type="NCBI Taxonomy" id="96561"/>
    <lineage>
        <taxon>Bacteria</taxon>
        <taxon>Pseudomonadati</taxon>
        <taxon>Thermodesulfobacteriota</taxon>
        <taxon>Desulfobacteria</taxon>
        <taxon>Desulfobacterales</taxon>
        <taxon>Desulfosudaceae</taxon>
        <taxon>Desulfosudis</taxon>
    </lineage>
</organism>
<dbReference type="OrthoDB" id="9809618at2"/>
<dbReference type="PANTHER" id="PTHR10434">
    <property type="entry name" value="1-ACYL-SN-GLYCEROL-3-PHOSPHATE ACYLTRANSFERASE"/>
    <property type="match status" value="1"/>
</dbReference>
<dbReference type="HOGENOM" id="CLU_027938_6_3_7"/>
<dbReference type="EC" id="2.3.1.51" evidence="5 9"/>
<keyword evidence="9" id="KW-0594">Phospholipid biosynthesis</keyword>
<comment type="domain">
    <text evidence="9">The HXXXXD motif is essential for acyltransferase activity and may constitute the binding site for the phosphate moiety of the glycerol-3-phosphate.</text>
</comment>
<dbReference type="EMBL" id="CP000859">
    <property type="protein sequence ID" value="ABW66793.1"/>
    <property type="molecule type" value="Genomic_DNA"/>
</dbReference>
<dbReference type="InterPro" id="IPR004552">
    <property type="entry name" value="AGP_acyltrans"/>
</dbReference>
<evidence type="ECO:0000256" key="10">
    <source>
        <dbReference type="SAM" id="Phobius"/>
    </source>
</evidence>
<dbReference type="CDD" id="cd07989">
    <property type="entry name" value="LPLAT_AGPAT-like"/>
    <property type="match status" value="1"/>
</dbReference>
<comment type="pathway">
    <text evidence="2">Phospholipid metabolism; CDP-diacylglycerol biosynthesis; CDP-diacylglycerol from sn-glycerol 3-phosphate: step 2/3.</text>
</comment>
<keyword evidence="13" id="KW-1185">Reference proteome</keyword>
<dbReference type="KEGG" id="dol:Dole_0983"/>
<evidence type="ECO:0000259" key="11">
    <source>
        <dbReference type="SMART" id="SM00563"/>
    </source>
</evidence>
<keyword evidence="8 9" id="KW-0012">Acyltransferase</keyword>
<keyword evidence="7 9" id="KW-0808">Transferase</keyword>
<evidence type="ECO:0000256" key="2">
    <source>
        <dbReference type="ARBA" id="ARBA00004728"/>
    </source>
</evidence>
<sequence>MKTIALCFYAIYRPAFYLLVIIDTTLLGLLTIAASYFDPKGNRVHYIGKFWSRLNMLLSGVRVKMIHPEHIDPKRSYIVMSKHQSHYDVWALIGFLPLQLRWVMKMELREIPVFGLGCERMGHIYIDRSHPDRAYKSLEVAGEKIRSGASVVFFPEGTRSTDGNLRPFKKGGFNIALAAGVPILPITVRGSRQVLPKGSGKIMPGTIELVIHEPVLLDGYTTENREELIQRVHQIIEADLKL</sequence>
<comment type="pathway">
    <text evidence="3">Lipid metabolism.</text>
</comment>
<evidence type="ECO:0000256" key="9">
    <source>
        <dbReference type="RuleBase" id="RU361267"/>
    </source>
</evidence>
<gene>
    <name evidence="12" type="ordered locus">Dole_0983</name>
</gene>
<dbReference type="GO" id="GO:0006654">
    <property type="term" value="P:phosphatidic acid biosynthetic process"/>
    <property type="evidence" value="ECO:0007669"/>
    <property type="project" value="TreeGrafter"/>
</dbReference>
<keyword evidence="10" id="KW-0812">Transmembrane</keyword>
<evidence type="ECO:0000256" key="3">
    <source>
        <dbReference type="ARBA" id="ARBA00005189"/>
    </source>
</evidence>
<dbReference type="SMART" id="SM00563">
    <property type="entry name" value="PlsC"/>
    <property type="match status" value="1"/>
</dbReference>
<comment type="catalytic activity">
    <reaction evidence="1 9">
        <text>a 1-acyl-sn-glycero-3-phosphate + an acyl-CoA = a 1,2-diacyl-sn-glycero-3-phosphate + CoA</text>
        <dbReference type="Rhea" id="RHEA:19709"/>
        <dbReference type="ChEBI" id="CHEBI:57287"/>
        <dbReference type="ChEBI" id="CHEBI:57970"/>
        <dbReference type="ChEBI" id="CHEBI:58342"/>
        <dbReference type="ChEBI" id="CHEBI:58608"/>
        <dbReference type="EC" id="2.3.1.51"/>
    </reaction>
</comment>
<evidence type="ECO:0000256" key="7">
    <source>
        <dbReference type="ARBA" id="ARBA00022679"/>
    </source>
</evidence>
<dbReference type="GO" id="GO:0016020">
    <property type="term" value="C:membrane"/>
    <property type="evidence" value="ECO:0007669"/>
    <property type="project" value="InterPro"/>
</dbReference>
<evidence type="ECO:0000256" key="4">
    <source>
        <dbReference type="ARBA" id="ARBA00008655"/>
    </source>
</evidence>